<sequence>MELKFNATLLAQIFHFLLLLVLLRLVAYKPLMRILEERQKLVADRIAQAEQRQAEAERIKADMEAELRRAREEAQQIIERATKASEQQAQAIMDAAKEEAARLKESAMTDIQREKDKALAELKDQVANLAILVAGKVIREGLTAEAQEKLIQDAISEVKNLPC</sequence>
<accession>A0A3N5AGJ3</accession>
<proteinExistence type="inferred from homology"/>
<dbReference type="PANTHER" id="PTHR33445">
    <property type="entry name" value="ATP SYNTHASE SUBUNIT B', CHLOROPLASTIC"/>
    <property type="match status" value="1"/>
</dbReference>
<evidence type="ECO:0000256" key="3">
    <source>
        <dbReference type="ARBA" id="ARBA00022475"/>
    </source>
</evidence>
<keyword evidence="2 13" id="KW-0813">Transport</keyword>
<keyword evidence="7 13" id="KW-1133">Transmembrane helix</keyword>
<dbReference type="InterPro" id="IPR002146">
    <property type="entry name" value="ATP_synth_b/b'su_bac/chlpt"/>
</dbReference>
<dbReference type="SUPFAM" id="SSF81573">
    <property type="entry name" value="F1F0 ATP synthase subunit B, membrane domain"/>
    <property type="match status" value="1"/>
</dbReference>
<keyword evidence="4 13" id="KW-0138">CF(0)</keyword>
<dbReference type="GO" id="GO:0046933">
    <property type="term" value="F:proton-transporting ATP synthase activity, rotational mechanism"/>
    <property type="evidence" value="ECO:0007669"/>
    <property type="project" value="UniProtKB-UniRule"/>
</dbReference>
<evidence type="ECO:0000313" key="17">
    <source>
        <dbReference type="Proteomes" id="UP000282654"/>
    </source>
</evidence>
<keyword evidence="17" id="KW-1185">Reference proteome</keyword>
<keyword evidence="9 13" id="KW-0472">Membrane</keyword>
<comment type="subcellular location">
    <subcellularLocation>
        <location evidence="13">Cell membrane</location>
        <topology evidence="13">Single-pass membrane protein</topology>
    </subcellularLocation>
    <subcellularLocation>
        <location evidence="12">Endomembrane system</location>
        <topology evidence="12">Single-pass membrane protein</topology>
    </subcellularLocation>
</comment>
<dbReference type="Proteomes" id="UP000282654">
    <property type="component" value="Unassembled WGS sequence"/>
</dbReference>
<evidence type="ECO:0000256" key="6">
    <source>
        <dbReference type="ARBA" id="ARBA00022781"/>
    </source>
</evidence>
<keyword evidence="8 13" id="KW-0406">Ion transport</keyword>
<evidence type="ECO:0000256" key="14">
    <source>
        <dbReference type="RuleBase" id="RU003848"/>
    </source>
</evidence>
<evidence type="ECO:0000313" key="16">
    <source>
        <dbReference type="EMBL" id="RPF42970.1"/>
    </source>
</evidence>
<comment type="function">
    <text evidence="13">Component of the F(0) channel, it forms part of the peripheral stalk, linking F(1) to F(0).</text>
</comment>
<dbReference type="GO" id="GO:0012505">
    <property type="term" value="C:endomembrane system"/>
    <property type="evidence" value="ECO:0007669"/>
    <property type="project" value="UniProtKB-SubCell"/>
</dbReference>
<dbReference type="OrthoDB" id="282095at2"/>
<dbReference type="Pfam" id="PF00430">
    <property type="entry name" value="ATP-synt_B"/>
    <property type="match status" value="1"/>
</dbReference>
<dbReference type="InterPro" id="IPR028987">
    <property type="entry name" value="ATP_synth_B-like_membr_sf"/>
</dbReference>
<dbReference type="EMBL" id="RKRE01000003">
    <property type="protein sequence ID" value="RPF42970.1"/>
    <property type="molecule type" value="Genomic_DNA"/>
</dbReference>
<comment type="similarity">
    <text evidence="1 13 14">Belongs to the ATPase B chain family.</text>
</comment>
<dbReference type="InterPro" id="IPR050059">
    <property type="entry name" value="ATP_synthase_B_chain"/>
</dbReference>
<dbReference type="PANTHER" id="PTHR33445:SF1">
    <property type="entry name" value="ATP SYNTHASE SUBUNIT B"/>
    <property type="match status" value="1"/>
</dbReference>
<feature type="coiled-coil region" evidence="15">
    <location>
        <begin position="32"/>
        <end position="128"/>
    </location>
</feature>
<dbReference type="GO" id="GO:0045259">
    <property type="term" value="C:proton-transporting ATP synthase complex"/>
    <property type="evidence" value="ECO:0007669"/>
    <property type="project" value="UniProtKB-KW"/>
</dbReference>
<evidence type="ECO:0000256" key="15">
    <source>
        <dbReference type="SAM" id="Coils"/>
    </source>
</evidence>
<evidence type="ECO:0000256" key="8">
    <source>
        <dbReference type="ARBA" id="ARBA00023065"/>
    </source>
</evidence>
<organism evidence="16 17">
    <name type="scientific">Thermodesulfitimonas autotrophica</name>
    <dbReference type="NCBI Taxonomy" id="1894989"/>
    <lineage>
        <taxon>Bacteria</taxon>
        <taxon>Bacillati</taxon>
        <taxon>Bacillota</taxon>
        <taxon>Clostridia</taxon>
        <taxon>Thermoanaerobacterales</taxon>
        <taxon>Thermoanaerobacteraceae</taxon>
        <taxon>Thermodesulfitimonas</taxon>
    </lineage>
</organism>
<dbReference type="AlphaFoldDB" id="A0A3N5AGJ3"/>
<dbReference type="CDD" id="cd06503">
    <property type="entry name" value="ATP-synt_Fo_b"/>
    <property type="match status" value="1"/>
</dbReference>
<keyword evidence="15" id="KW-0175">Coiled coil</keyword>
<keyword evidence="6 13" id="KW-0375">Hydrogen ion transport</keyword>
<evidence type="ECO:0000256" key="1">
    <source>
        <dbReference type="ARBA" id="ARBA00005513"/>
    </source>
</evidence>
<reference evidence="16 17" key="1">
    <citation type="submission" date="2018-11" db="EMBL/GenBank/DDBJ databases">
        <title>Genomic Encyclopedia of Type Strains, Phase IV (KMG-IV): sequencing the most valuable type-strain genomes for metagenomic binning, comparative biology and taxonomic classification.</title>
        <authorList>
            <person name="Goeker M."/>
        </authorList>
    </citation>
    <scope>NUCLEOTIDE SEQUENCE [LARGE SCALE GENOMIC DNA]</scope>
    <source>
        <strain evidence="16 17">DSM 102936</strain>
    </source>
</reference>
<gene>
    <name evidence="13" type="primary">atpF</name>
    <name evidence="16" type="ORF">EDD75_2088</name>
</gene>
<dbReference type="NCBIfam" id="TIGR01144">
    <property type="entry name" value="ATP_synt_b"/>
    <property type="match status" value="1"/>
</dbReference>
<keyword evidence="5 13" id="KW-0812">Transmembrane</keyword>
<evidence type="ECO:0000256" key="9">
    <source>
        <dbReference type="ARBA" id="ARBA00023136"/>
    </source>
</evidence>
<dbReference type="InterPro" id="IPR005864">
    <property type="entry name" value="ATP_synth_F0_bsu_bac"/>
</dbReference>
<evidence type="ECO:0000256" key="2">
    <source>
        <dbReference type="ARBA" id="ARBA00022448"/>
    </source>
</evidence>
<comment type="caution">
    <text evidence="16">The sequence shown here is derived from an EMBL/GenBank/DDBJ whole genome shotgun (WGS) entry which is preliminary data.</text>
</comment>
<name>A0A3N5AGJ3_9THEO</name>
<protein>
    <recommendedName>
        <fullName evidence="13">ATP synthase subunit b</fullName>
    </recommendedName>
    <alternativeName>
        <fullName evidence="13">ATP synthase F(0) sector subunit b</fullName>
    </alternativeName>
    <alternativeName>
        <fullName evidence="13">ATPase subunit I</fullName>
    </alternativeName>
    <alternativeName>
        <fullName evidence="13">F-type ATPase subunit b</fullName>
        <shortName evidence="13">F-ATPase subunit b</shortName>
    </alternativeName>
</protein>
<dbReference type="GO" id="GO:0005886">
    <property type="term" value="C:plasma membrane"/>
    <property type="evidence" value="ECO:0007669"/>
    <property type="project" value="UniProtKB-SubCell"/>
</dbReference>
<keyword evidence="3 13" id="KW-1003">Cell membrane</keyword>
<evidence type="ECO:0000256" key="5">
    <source>
        <dbReference type="ARBA" id="ARBA00022692"/>
    </source>
</evidence>
<dbReference type="RefSeq" id="WP_123931735.1">
    <property type="nucleotide sequence ID" value="NZ_DAITJO010000021.1"/>
</dbReference>
<comment type="function">
    <text evidence="11 13">F(1)F(0) ATP synthase produces ATP from ADP in the presence of a proton or sodium gradient. F-type ATPases consist of two structural domains, F(1) containing the extramembraneous catalytic core and F(0) containing the membrane proton channel, linked together by a central stalk and a peripheral stalk. During catalysis, ATP synthesis in the catalytic domain of F(1) is coupled via a rotary mechanism of the central stalk subunits to proton translocation.</text>
</comment>
<evidence type="ECO:0000256" key="12">
    <source>
        <dbReference type="ARBA" id="ARBA00037847"/>
    </source>
</evidence>
<dbReference type="Gene3D" id="6.10.250.1580">
    <property type="match status" value="1"/>
</dbReference>
<dbReference type="HAMAP" id="MF_01398">
    <property type="entry name" value="ATP_synth_b_bprime"/>
    <property type="match status" value="1"/>
</dbReference>
<evidence type="ECO:0000256" key="4">
    <source>
        <dbReference type="ARBA" id="ARBA00022547"/>
    </source>
</evidence>
<evidence type="ECO:0000256" key="7">
    <source>
        <dbReference type="ARBA" id="ARBA00022989"/>
    </source>
</evidence>
<dbReference type="GO" id="GO:0046961">
    <property type="term" value="F:proton-transporting ATPase activity, rotational mechanism"/>
    <property type="evidence" value="ECO:0007669"/>
    <property type="project" value="TreeGrafter"/>
</dbReference>
<evidence type="ECO:0000256" key="11">
    <source>
        <dbReference type="ARBA" id="ARBA00025198"/>
    </source>
</evidence>
<evidence type="ECO:0000256" key="10">
    <source>
        <dbReference type="ARBA" id="ARBA00023310"/>
    </source>
</evidence>
<keyword evidence="10 13" id="KW-0066">ATP synthesis</keyword>
<comment type="subunit">
    <text evidence="13">F-type ATPases have 2 components, F(1) - the catalytic core - and F(0) - the membrane proton channel. F(1) has five subunits: alpha(3), beta(3), gamma(1), delta(1), epsilon(1). F(0) has three main subunits: a(1), b(2) and c(10-14). The alpha and beta chains form an alternating ring which encloses part of the gamma chain. F(1) is attached to F(0) by a central stalk formed by the gamma and epsilon chains, while a peripheral stalk is formed by the delta and b chains.</text>
</comment>
<evidence type="ECO:0000256" key="13">
    <source>
        <dbReference type="HAMAP-Rule" id="MF_01398"/>
    </source>
</evidence>